<dbReference type="Proteomes" id="UP000235145">
    <property type="component" value="Unassembled WGS sequence"/>
</dbReference>
<organism evidence="1 2">
    <name type="scientific">Lactuca sativa</name>
    <name type="common">Garden lettuce</name>
    <dbReference type="NCBI Taxonomy" id="4236"/>
    <lineage>
        <taxon>Eukaryota</taxon>
        <taxon>Viridiplantae</taxon>
        <taxon>Streptophyta</taxon>
        <taxon>Embryophyta</taxon>
        <taxon>Tracheophyta</taxon>
        <taxon>Spermatophyta</taxon>
        <taxon>Magnoliopsida</taxon>
        <taxon>eudicotyledons</taxon>
        <taxon>Gunneridae</taxon>
        <taxon>Pentapetalae</taxon>
        <taxon>asterids</taxon>
        <taxon>campanulids</taxon>
        <taxon>Asterales</taxon>
        <taxon>Asteraceae</taxon>
        <taxon>Cichorioideae</taxon>
        <taxon>Cichorieae</taxon>
        <taxon>Lactucinae</taxon>
        <taxon>Lactuca</taxon>
    </lineage>
</organism>
<keyword evidence="2" id="KW-1185">Reference proteome</keyword>
<protein>
    <submittedName>
        <fullName evidence="1">Uncharacterized protein</fullName>
    </submittedName>
</protein>
<evidence type="ECO:0000313" key="2">
    <source>
        <dbReference type="Proteomes" id="UP000235145"/>
    </source>
</evidence>
<dbReference type="EMBL" id="NBSK02000005">
    <property type="protein sequence ID" value="KAJ0203704.1"/>
    <property type="molecule type" value="Genomic_DNA"/>
</dbReference>
<sequence>MSTSGRSEIKYHVEYFLVQYDKAVTSRRAAEEDEDFKTMNLRPVLSSIHPIEAKAGMLIHFRVIIFLPRWTLNARYKVGKRSIGLEEMNNGNGVSA</sequence>
<accession>A0A9R1XAU6</accession>
<reference evidence="1 2" key="1">
    <citation type="journal article" date="2017" name="Nat. Commun.">
        <title>Genome assembly with in vitro proximity ligation data and whole-genome triplication in lettuce.</title>
        <authorList>
            <person name="Reyes-Chin-Wo S."/>
            <person name="Wang Z."/>
            <person name="Yang X."/>
            <person name="Kozik A."/>
            <person name="Arikit S."/>
            <person name="Song C."/>
            <person name="Xia L."/>
            <person name="Froenicke L."/>
            <person name="Lavelle D.O."/>
            <person name="Truco M.J."/>
            <person name="Xia R."/>
            <person name="Zhu S."/>
            <person name="Xu C."/>
            <person name="Xu H."/>
            <person name="Xu X."/>
            <person name="Cox K."/>
            <person name="Korf I."/>
            <person name="Meyers B.C."/>
            <person name="Michelmore R.W."/>
        </authorList>
    </citation>
    <scope>NUCLEOTIDE SEQUENCE [LARGE SCALE GENOMIC DNA]</scope>
    <source>
        <strain evidence="2">cv. Salinas</strain>
        <tissue evidence="1">Seedlings</tissue>
    </source>
</reference>
<evidence type="ECO:0000313" key="1">
    <source>
        <dbReference type="EMBL" id="KAJ0203704.1"/>
    </source>
</evidence>
<dbReference type="AlphaFoldDB" id="A0A9R1XAU6"/>
<comment type="caution">
    <text evidence="1">The sequence shown here is derived from an EMBL/GenBank/DDBJ whole genome shotgun (WGS) entry which is preliminary data.</text>
</comment>
<gene>
    <name evidence="1" type="ORF">LSAT_V11C500257730</name>
</gene>
<proteinExistence type="predicted"/>
<name>A0A9R1XAU6_LACSA</name>